<feature type="compositionally biased region" description="Basic and acidic residues" evidence="2">
    <location>
        <begin position="232"/>
        <end position="252"/>
    </location>
</feature>
<organism evidence="3 4">
    <name type="scientific">Scophthalmus maximus</name>
    <name type="common">Turbot</name>
    <name type="synonym">Psetta maxima</name>
    <dbReference type="NCBI Taxonomy" id="52904"/>
    <lineage>
        <taxon>Eukaryota</taxon>
        <taxon>Metazoa</taxon>
        <taxon>Chordata</taxon>
        <taxon>Craniata</taxon>
        <taxon>Vertebrata</taxon>
        <taxon>Euteleostomi</taxon>
        <taxon>Actinopterygii</taxon>
        <taxon>Neopterygii</taxon>
        <taxon>Teleostei</taxon>
        <taxon>Neoteleostei</taxon>
        <taxon>Acanthomorphata</taxon>
        <taxon>Carangaria</taxon>
        <taxon>Pleuronectiformes</taxon>
        <taxon>Pleuronectoidei</taxon>
        <taxon>Scophthalmidae</taxon>
        <taxon>Scophthalmus</taxon>
    </lineage>
</organism>
<dbReference type="EMBL" id="CP026244">
    <property type="protein sequence ID" value="AWO97300.1"/>
    <property type="molecule type" value="Genomic_DNA"/>
</dbReference>
<evidence type="ECO:0000313" key="4">
    <source>
        <dbReference type="Proteomes" id="UP000246464"/>
    </source>
</evidence>
<evidence type="ECO:0000256" key="2">
    <source>
        <dbReference type="SAM" id="MobiDB-lite"/>
    </source>
</evidence>
<proteinExistence type="predicted"/>
<reference evidence="3 4" key="1">
    <citation type="submission" date="2017-12" db="EMBL/GenBank/DDBJ databases">
        <title>Integrating genomic resources of turbot (Scophthalmus maximus) in depth evaluation of genetic and physical mapping variation across individuals.</title>
        <authorList>
            <person name="Martinez P."/>
        </authorList>
    </citation>
    <scope>NUCLEOTIDE SEQUENCE [LARGE SCALE GENOMIC DNA]</scope>
</reference>
<dbReference type="AlphaFoldDB" id="A0A2U9B065"/>
<feature type="region of interest" description="Disordered" evidence="2">
    <location>
        <begin position="212"/>
        <end position="273"/>
    </location>
</feature>
<dbReference type="STRING" id="52904.ENSSMAP00000028036"/>
<dbReference type="Proteomes" id="UP000246464">
    <property type="component" value="Chromosome 2"/>
</dbReference>
<keyword evidence="1" id="KW-0175">Coiled coil</keyword>
<gene>
    <name evidence="3" type="ORF">SMAX5B_004455</name>
</gene>
<protein>
    <submittedName>
        <fullName evidence="3">Putative zinc finger protein 16-like</fullName>
    </submittedName>
</protein>
<sequence length="273" mass="31038">MKRNADESESSRARVLREFVTDRLAAASREILAAVERTVAGYEEEASGFRREIDRQRRQLELLLQPRVDLNTAGVKLGRRLRHVDEEEGDEEDEESSENPEDLNNRTSSRCQLERRRSGRPQTRETQNHVDLRIRILDDPRTEVLSQSVLKKCPMLRLKCPRGLRESDFLDLLSSTFPQLSTGHEPLDVFASDRGQRLRRLHLKALTPEELDRGAGGRAGRGTSTVFIRPRAQKEPEANEEEIHPLQTKDNDTGDSSSAAAVLTCEHVTPQTR</sequence>
<feature type="coiled-coil region" evidence="1">
    <location>
        <begin position="32"/>
        <end position="59"/>
    </location>
</feature>
<feature type="region of interest" description="Disordered" evidence="2">
    <location>
        <begin position="81"/>
        <end position="127"/>
    </location>
</feature>
<keyword evidence="4" id="KW-1185">Reference proteome</keyword>
<feature type="compositionally biased region" description="Basic and acidic residues" evidence="2">
    <location>
        <begin position="112"/>
        <end position="127"/>
    </location>
</feature>
<evidence type="ECO:0000313" key="3">
    <source>
        <dbReference type="EMBL" id="AWO97300.1"/>
    </source>
</evidence>
<name>A0A2U9B065_SCOMX</name>
<accession>A0A2U9B065</accession>
<feature type="compositionally biased region" description="Acidic residues" evidence="2">
    <location>
        <begin position="86"/>
        <end position="101"/>
    </location>
</feature>
<evidence type="ECO:0000256" key="1">
    <source>
        <dbReference type="SAM" id="Coils"/>
    </source>
</evidence>